<dbReference type="GO" id="GO:0003950">
    <property type="term" value="F:NAD+ poly-ADP-ribosyltransferase activity"/>
    <property type="evidence" value="ECO:0007669"/>
    <property type="project" value="UniProtKB-UniRule"/>
</dbReference>
<dbReference type="SUPFAM" id="SSF47587">
    <property type="entry name" value="Domain of poly(ADP-ribose) polymerase"/>
    <property type="match status" value="1"/>
</dbReference>
<dbReference type="SUPFAM" id="SSF56399">
    <property type="entry name" value="ADP-ribosylation"/>
    <property type="match status" value="1"/>
</dbReference>
<dbReference type="SMART" id="SM00773">
    <property type="entry name" value="WGR"/>
    <property type="match status" value="1"/>
</dbReference>
<protein>
    <recommendedName>
        <fullName evidence="11">Poly [ADP-ribose] polymerase</fullName>
        <shortName evidence="11">PARP</shortName>
        <ecNumber evidence="11">2.4.2.-</ecNumber>
    </recommendedName>
</protein>
<dbReference type="SUPFAM" id="SSF142921">
    <property type="entry name" value="WGR domain-like"/>
    <property type="match status" value="1"/>
</dbReference>
<keyword evidence="4" id="KW-0548">Nucleotidyltransferase</keyword>
<dbReference type="InterPro" id="IPR002110">
    <property type="entry name" value="Ankyrin_rpt"/>
</dbReference>
<evidence type="ECO:0000313" key="16">
    <source>
        <dbReference type="EMBL" id="CAB3239841.1"/>
    </source>
</evidence>
<feature type="repeat" description="ANK" evidence="10">
    <location>
        <begin position="911"/>
        <end position="943"/>
    </location>
</feature>
<feature type="domain" description="PARP alpha-helical" evidence="14">
    <location>
        <begin position="2230"/>
        <end position="2364"/>
    </location>
</feature>
<feature type="compositionally biased region" description="Basic and acidic residues" evidence="12">
    <location>
        <begin position="127"/>
        <end position="143"/>
    </location>
</feature>
<feature type="compositionally biased region" description="Basic and acidic residues" evidence="12">
    <location>
        <begin position="150"/>
        <end position="207"/>
    </location>
</feature>
<feature type="compositionally biased region" description="Low complexity" evidence="12">
    <location>
        <begin position="792"/>
        <end position="806"/>
    </location>
</feature>
<organism evidence="16">
    <name type="scientific">Phallusia mammillata</name>
    <dbReference type="NCBI Taxonomy" id="59560"/>
    <lineage>
        <taxon>Eukaryota</taxon>
        <taxon>Metazoa</taxon>
        <taxon>Chordata</taxon>
        <taxon>Tunicata</taxon>
        <taxon>Ascidiacea</taxon>
        <taxon>Phlebobranchia</taxon>
        <taxon>Ascidiidae</taxon>
        <taxon>Phallusia</taxon>
    </lineage>
</organism>
<dbReference type="SMART" id="SM00248">
    <property type="entry name" value="ANK"/>
    <property type="match status" value="23"/>
</dbReference>
<dbReference type="Pfam" id="PF00023">
    <property type="entry name" value="Ank"/>
    <property type="match status" value="1"/>
</dbReference>
<dbReference type="SMART" id="SM00384">
    <property type="entry name" value="AT_hook"/>
    <property type="match status" value="3"/>
</dbReference>
<feature type="domain" description="PARP catalytic" evidence="13">
    <location>
        <begin position="2374"/>
        <end position="2593"/>
    </location>
</feature>
<dbReference type="PANTHER" id="PTHR24198">
    <property type="entry name" value="ANKYRIN REPEAT AND PROTEIN KINASE DOMAIN-CONTAINING PROTEIN"/>
    <property type="match status" value="1"/>
</dbReference>
<evidence type="ECO:0000256" key="4">
    <source>
        <dbReference type="ARBA" id="ARBA00022695"/>
    </source>
</evidence>
<proteinExistence type="evidence at transcript level"/>
<name>A0A6F9DBH5_9ASCI</name>
<dbReference type="InterPro" id="IPR036930">
    <property type="entry name" value="WGR_dom_sf"/>
</dbReference>
<dbReference type="Pfam" id="PF05406">
    <property type="entry name" value="WGR"/>
    <property type="match status" value="1"/>
</dbReference>
<evidence type="ECO:0000256" key="11">
    <source>
        <dbReference type="RuleBase" id="RU362114"/>
    </source>
</evidence>
<dbReference type="PROSITE" id="PS51059">
    <property type="entry name" value="PARP_CATALYTIC"/>
    <property type="match status" value="1"/>
</dbReference>
<feature type="domain" description="WGR" evidence="15">
    <location>
        <begin position="2104"/>
        <end position="2205"/>
    </location>
</feature>
<evidence type="ECO:0000256" key="5">
    <source>
        <dbReference type="ARBA" id="ARBA00022737"/>
    </source>
</evidence>
<keyword evidence="7 10" id="KW-0040">ANK repeat</keyword>
<accession>A0A6F9DBH5</accession>
<dbReference type="Gene3D" id="1.25.40.20">
    <property type="entry name" value="Ankyrin repeat-containing domain"/>
    <property type="match status" value="5"/>
</dbReference>
<feature type="region of interest" description="Disordered" evidence="12">
    <location>
        <begin position="1"/>
        <end position="303"/>
    </location>
</feature>
<dbReference type="InterPro" id="IPR017956">
    <property type="entry name" value="AT_hook_DNA-bd_motif"/>
</dbReference>
<keyword evidence="6 11" id="KW-0520">NAD</keyword>
<feature type="repeat" description="ANK" evidence="10">
    <location>
        <begin position="1509"/>
        <end position="1546"/>
    </location>
</feature>
<dbReference type="InterPro" id="IPR036616">
    <property type="entry name" value="Poly(ADP-ribose)pol_reg_dom_sf"/>
</dbReference>
<feature type="region of interest" description="Disordered" evidence="12">
    <location>
        <begin position="792"/>
        <end position="811"/>
    </location>
</feature>
<evidence type="ECO:0000256" key="12">
    <source>
        <dbReference type="SAM" id="MobiDB-lite"/>
    </source>
</evidence>
<keyword evidence="2 11" id="KW-0328">Glycosyltransferase</keyword>
<evidence type="ECO:0000256" key="6">
    <source>
        <dbReference type="ARBA" id="ARBA00023027"/>
    </source>
</evidence>
<dbReference type="GO" id="GO:0005634">
    <property type="term" value="C:nucleus"/>
    <property type="evidence" value="ECO:0007669"/>
    <property type="project" value="UniProtKB-SubCell"/>
</dbReference>
<dbReference type="EMBL" id="LR784637">
    <property type="protein sequence ID" value="CAB3239841.1"/>
    <property type="molecule type" value="mRNA"/>
</dbReference>
<evidence type="ECO:0000256" key="1">
    <source>
        <dbReference type="ARBA" id="ARBA00004123"/>
    </source>
</evidence>
<evidence type="ECO:0000256" key="7">
    <source>
        <dbReference type="ARBA" id="ARBA00023043"/>
    </source>
</evidence>
<feature type="repeat" description="ANK" evidence="10">
    <location>
        <begin position="1594"/>
        <end position="1626"/>
    </location>
</feature>
<dbReference type="InterPro" id="IPR008893">
    <property type="entry name" value="WGR_domain"/>
</dbReference>
<sequence length="2599" mass="287196">MSEANGQQEPVAETKESEKVVTEEPAQIPTKVSDETETKEPDAITQREENVVPEKPDEVQTVEPNVEDSANLELKESNLSTSDEKESENTENTNGKEDTNENDEKKDEKPKNTDETPMECETTEPAETVKDDQRAQQEEKLTTAEETQNESEKEKENVTEKENEDDAEKKKDDVPEQDDDKMQTDEKPEQKSDVEMEKSQEEKSGDTERDEDITEEPKEKRGRGRPPLEKRAGVTPPIETRQKSKRPRRHISAVAPQYDFEVVASPVSSPGTGRPGRPRKNLSPSPAVIKQKKPEPPAPESGVLGTPYYVKGEVLAVRNEDGGFYLCICPNNIFTISKPFKVQWLDKCGDKNIFKRSYFDYLHFKSVLYSGVVLNKIEKDQLELLPSQEKKILHRLEKSLRGEEDISSDSEDESSSDGKKMTNLKRAAKQKEAADSVDSSEEVPLSSISSKGSATKGHKRKSSKDADISRKLGKIQIPGMHTTGIKRKSQKYELGISSPAARLTSPKTTPVKGGASGSTTGRPRGRPPKNQNINKESGAQIMSSDSDGAVRYMINPEVAQQMQPKPHRSNENLIPNQAIDVAAKDPAFDLRQSESHLPKDKLAIRAAILQDVGELESIFASCTDMNKLLGKTRSVDVPLTAFHYALRAGNAGVLRSLVGELSKLPDLNPNLGTDPPAMLRDASDAQNGFKGEELSPLDISKGMKEGNHAFLKDTKVVFESEQALASDIAHFACSSGVSPNMLQLLMDAFPKFKEVDMKEMLFDHMYRALEMGHVETAQFLIRASRQESITSTSPAFGAASGSPSTGTTGGSHGMTELHELVLCSDEPVPAAFTVKDAKKKSGDSHRLQPVHCAACNPNATCLKQLISAAKECLNTMDGRNRRPIHYAAACSTTEPLEFLKNKVSIEEQDVNGMTPLMIAAEAGRDRNVDVLLRTAASSKVLHVVNVVERPDRSNKSAVHYAALNGHAKVIEILARYKADLNKCLSISKARATPLMLAAANGHTQTCISLVECGASIEITDKLQRTALIHAAMNGHYPVITYLLRKGADPNVADSSNNTAIHYAAAYGWYHCVNVLLQATANPDVYNDRKMSPIGVALLKDHRETAHLLSEHHADANFRDDRGRTLVARLLAEEPLTWKLVDHVTYLLEAYKPEVNAQDVLGMAPIHNLASNSVRMGKGKTVNADSQKVSMFLAEMLLDRGAELNMADYRGRLPLYFAVEDMNVALIELFVRRGTHCPRSTNSTADNVLHMLSRNWEQGNMADIVFGLVNMTSQTVQELAVKRNKYGFTPLQLLTKAIADHPKPASSESLESTEAEYKKLHKKLEDLACPLLEALVLAAKSDVSAAVGKTRRNYRNPNDDGKTAAHYLSKAVSDKECKVLACLLRHKPKLDILDQQGASPLITALINRNCRAVQMLLDVAALPNFCSNNKKNKYPAAPLILAVARHGPGDKSLLPAIRALLRTISDIKLVPPDPRNGRTALMYAVEKEEELDLVNALLEKQASLSETDSDGHAPLHLAVNASGPSSALFDIPDLLIEKGASLTVADKFGRIPLHYAYTKITKESGNADLGCDPIELTTLLTSGMSGAEVDTADATGRTPLHEAARRGAMICCMHLVERGANINRQDSDCNTPLSLAVKAGHNSCAVMLIQKGANVNTNVITIPQKSSTEASSEVSAPKWRLKSAIIPPRKPTCEPVFKVVVEKGWQGVTYVMLDRLEACGVYYAAAVESAMRARKYQVVLSLLRKQRDSGKLGEKNDLKQNLLHVLAINKPTNTDVQIKVAKVLIERGVPSYTTDDHGCTPLHYAAFTKNLTLIKFFIERNPSSFRGMIALTDQAGRNAFAALLWNSVINDDVTVSILKLFLEHDRGSGAINRTCNFPVSGVEAVCQDVDPAVAVRDYFNGDVESKIINPLIRTIQLRAHRAMDLLLDYNIDINLQVEGLKNQTPLMLAVQLNDEYVVNKLLTHKTPVLLSSLDSDDRTVLHHAAKPLPYGYWENMGILRSLLDQGVPVQQVDKMNCTALSYALEGGSGRMSDELQSVSGIPPEKWEKPGRITAEISDGIAWASTVPEYEVDAVTILERIREDEMENDAEQPTPNPDILSGLRESGEIVYDPTVNRHCDVFLIAVDVQQSGQVQYNFFRMQVIHQKGKNLYMFFTRWGMIGERGNWQTSPFTTPANAIKEFAKYFKLKTANEWRSINSFKPQTRKYHLVAADVQRQKGVADLEFDLHTDIQSLLGKELQDVFSDLINVESMKEAMKDSTNVDPDVMPFGRLEKERLTHGIDILNDIKELISSTGDLKTSDPQDQIRLQRVLEKIQQRSTEYYRVLPPRGGIFDRIRPISDTSVLSTLMLQTKRLSELEFANKVLLGAQYRINEMNPFDYVYRSVGCQMKVMDPDSDESQYLLQCIHNAGSGIKVDCIYRVDRDGEAANIVSTGLGNYRMLWHGTNILNLMSILHKGLQTSEAPVNGNVPHFGKGIYLSDMAGRAMQDCKIWAGEKKYLILCQVALGHVKEIRDNVKGPDAEVANSVMAVGKYIPNPEKQLILPEGGAISLGEKTKNTDMTGVTNTYNEYVVYSPEQVCLRYLVRFEQSDDTSHSASASSK</sequence>
<dbReference type="Pfam" id="PF00644">
    <property type="entry name" value="PARP"/>
    <property type="match status" value="1"/>
</dbReference>
<dbReference type="EC" id="2.4.2.-" evidence="11"/>
<dbReference type="InterPro" id="IPR004102">
    <property type="entry name" value="Poly(ADP-ribose)pol_reg_dom"/>
</dbReference>
<dbReference type="SUPFAM" id="SSF48403">
    <property type="entry name" value="Ankyrin repeat"/>
    <property type="match status" value="5"/>
</dbReference>
<feature type="compositionally biased region" description="Basic and acidic residues" evidence="12">
    <location>
        <begin position="12"/>
        <end position="22"/>
    </location>
</feature>
<feature type="repeat" description="ANK" evidence="10">
    <location>
        <begin position="1022"/>
        <end position="1054"/>
    </location>
</feature>
<feature type="compositionally biased region" description="Acidic residues" evidence="12">
    <location>
        <begin position="405"/>
        <end position="415"/>
    </location>
</feature>
<comment type="subcellular location">
    <subcellularLocation>
        <location evidence="1">Nucleus</location>
    </subcellularLocation>
</comment>
<dbReference type="PANTHER" id="PTHR24198:SF165">
    <property type="entry name" value="ANKYRIN REPEAT-CONTAINING PROTEIN-RELATED"/>
    <property type="match status" value="1"/>
</dbReference>
<feature type="repeat" description="ANK" evidence="10">
    <location>
        <begin position="1055"/>
        <end position="1087"/>
    </location>
</feature>
<evidence type="ECO:0000256" key="10">
    <source>
        <dbReference type="PROSITE-ProRule" id="PRU00023"/>
    </source>
</evidence>
<keyword evidence="3 11" id="KW-0808">Transferase</keyword>
<evidence type="ECO:0000256" key="3">
    <source>
        <dbReference type="ARBA" id="ARBA00022679"/>
    </source>
</evidence>
<evidence type="ECO:0000259" key="15">
    <source>
        <dbReference type="PROSITE" id="PS51977"/>
    </source>
</evidence>
<feature type="repeat" description="ANK" evidence="10">
    <location>
        <begin position="1627"/>
        <end position="1655"/>
    </location>
</feature>
<keyword evidence="8" id="KW-0539">Nucleus</keyword>
<feature type="repeat" description="ANK" evidence="10">
    <location>
        <begin position="953"/>
        <end position="981"/>
    </location>
</feature>
<keyword evidence="5" id="KW-0677">Repeat</keyword>
<dbReference type="Pfam" id="PF13637">
    <property type="entry name" value="Ank_4"/>
    <property type="match status" value="1"/>
</dbReference>
<dbReference type="Gene3D" id="1.20.142.10">
    <property type="entry name" value="Poly(ADP-ribose) polymerase, regulatory domain"/>
    <property type="match status" value="1"/>
</dbReference>
<dbReference type="Gene3D" id="3.90.228.10">
    <property type="match status" value="1"/>
</dbReference>
<evidence type="ECO:0000256" key="8">
    <source>
        <dbReference type="ARBA" id="ARBA00023242"/>
    </source>
</evidence>
<evidence type="ECO:0000256" key="2">
    <source>
        <dbReference type="ARBA" id="ARBA00022676"/>
    </source>
</evidence>
<feature type="compositionally biased region" description="Basic and acidic residues" evidence="12">
    <location>
        <begin position="82"/>
        <end position="114"/>
    </location>
</feature>
<dbReference type="Pfam" id="PF12796">
    <property type="entry name" value="Ank_2"/>
    <property type="match status" value="4"/>
</dbReference>
<dbReference type="PROSITE" id="PS51977">
    <property type="entry name" value="WGR"/>
    <property type="match status" value="1"/>
</dbReference>
<feature type="region of interest" description="Disordered" evidence="12">
    <location>
        <begin position="403"/>
        <end position="541"/>
    </location>
</feature>
<evidence type="ECO:0000259" key="13">
    <source>
        <dbReference type="PROSITE" id="PS51059"/>
    </source>
</evidence>
<feature type="compositionally biased region" description="Polar residues" evidence="12">
    <location>
        <begin position="529"/>
        <end position="541"/>
    </location>
</feature>
<comment type="similarity">
    <text evidence="9">Belongs to the ARTD/PARP family.</text>
</comment>
<evidence type="ECO:0000259" key="14">
    <source>
        <dbReference type="PROSITE" id="PS51060"/>
    </source>
</evidence>
<dbReference type="PROSITE" id="PS50297">
    <property type="entry name" value="ANK_REP_REGION"/>
    <property type="match status" value="8"/>
</dbReference>
<feature type="repeat" description="ANK" evidence="10">
    <location>
        <begin position="1475"/>
        <end position="1508"/>
    </location>
</feature>
<feature type="repeat" description="ANK" evidence="10">
    <location>
        <begin position="1796"/>
        <end position="1820"/>
    </location>
</feature>
<dbReference type="PROSITE" id="PS51060">
    <property type="entry name" value="PARP_ALPHA_HD"/>
    <property type="match status" value="1"/>
</dbReference>
<dbReference type="InterPro" id="IPR036770">
    <property type="entry name" value="Ankyrin_rpt-contain_sf"/>
</dbReference>
<dbReference type="GO" id="GO:0016779">
    <property type="term" value="F:nucleotidyltransferase activity"/>
    <property type="evidence" value="ECO:0007669"/>
    <property type="project" value="UniProtKB-KW"/>
</dbReference>
<feature type="compositionally biased region" description="Basic and acidic residues" evidence="12">
    <location>
        <begin position="32"/>
        <end position="58"/>
    </location>
</feature>
<gene>
    <name evidence="16" type="primary">Dpol</name>
</gene>
<reference evidence="16" key="1">
    <citation type="submission" date="2020-04" db="EMBL/GenBank/DDBJ databases">
        <authorList>
            <person name="Neveu A P."/>
        </authorList>
    </citation>
    <scope>NUCLEOTIDE SEQUENCE</scope>
    <source>
        <tissue evidence="16">Whole embryo</tissue>
    </source>
</reference>
<dbReference type="InterPro" id="IPR012317">
    <property type="entry name" value="Poly(ADP-ribose)pol_cat_dom"/>
</dbReference>
<dbReference type="Pfam" id="PF02877">
    <property type="entry name" value="PARP_reg"/>
    <property type="match status" value="1"/>
</dbReference>
<dbReference type="PROSITE" id="PS50088">
    <property type="entry name" value="ANK_REPEAT"/>
    <property type="match status" value="10"/>
</dbReference>
<evidence type="ECO:0000256" key="9">
    <source>
        <dbReference type="ARBA" id="ARBA00024347"/>
    </source>
</evidence>
<dbReference type="GO" id="GO:0003677">
    <property type="term" value="F:DNA binding"/>
    <property type="evidence" value="ECO:0007669"/>
    <property type="project" value="InterPro"/>
</dbReference>
<dbReference type="CDD" id="cd07997">
    <property type="entry name" value="WGR_PARP"/>
    <property type="match status" value="1"/>
</dbReference>
<feature type="repeat" description="ANK" evidence="10">
    <location>
        <begin position="989"/>
        <end position="1021"/>
    </location>
</feature>